<evidence type="ECO:0000256" key="5">
    <source>
        <dbReference type="ARBA" id="ARBA00023136"/>
    </source>
</evidence>
<organism evidence="9 10">
    <name type="scientific">Actinokineospora diospyrosa</name>
    <dbReference type="NCBI Taxonomy" id="103728"/>
    <lineage>
        <taxon>Bacteria</taxon>
        <taxon>Bacillati</taxon>
        <taxon>Actinomycetota</taxon>
        <taxon>Actinomycetes</taxon>
        <taxon>Pseudonocardiales</taxon>
        <taxon>Pseudonocardiaceae</taxon>
        <taxon>Actinokineospora</taxon>
    </lineage>
</organism>
<dbReference type="PANTHER" id="PTHR30572">
    <property type="entry name" value="MEMBRANE COMPONENT OF TRANSPORTER-RELATED"/>
    <property type="match status" value="1"/>
</dbReference>
<dbReference type="PANTHER" id="PTHR30572:SF4">
    <property type="entry name" value="ABC TRANSPORTER PERMEASE YTRF"/>
    <property type="match status" value="1"/>
</dbReference>
<keyword evidence="4 7" id="KW-1133">Transmembrane helix</keyword>
<dbReference type="Proteomes" id="UP001205185">
    <property type="component" value="Unassembled WGS sequence"/>
</dbReference>
<dbReference type="InterPro" id="IPR050250">
    <property type="entry name" value="Macrolide_Exporter_MacB"/>
</dbReference>
<proteinExistence type="inferred from homology"/>
<reference evidence="9 10" key="1">
    <citation type="submission" date="2022-06" db="EMBL/GenBank/DDBJ databases">
        <title>Genomic Encyclopedia of Archaeal and Bacterial Type Strains, Phase II (KMG-II): from individual species to whole genera.</title>
        <authorList>
            <person name="Goeker M."/>
        </authorList>
    </citation>
    <scope>NUCLEOTIDE SEQUENCE [LARGE SCALE GENOMIC DNA]</scope>
    <source>
        <strain evidence="9 10">DSM 44255</strain>
    </source>
</reference>
<keyword evidence="2" id="KW-1003">Cell membrane</keyword>
<evidence type="ECO:0000313" key="10">
    <source>
        <dbReference type="Proteomes" id="UP001205185"/>
    </source>
</evidence>
<evidence type="ECO:0000256" key="3">
    <source>
        <dbReference type="ARBA" id="ARBA00022692"/>
    </source>
</evidence>
<dbReference type="InterPro" id="IPR003838">
    <property type="entry name" value="ABC3_permease_C"/>
</dbReference>
<feature type="transmembrane region" description="Helical" evidence="7">
    <location>
        <begin position="753"/>
        <end position="774"/>
    </location>
</feature>
<evidence type="ECO:0000256" key="1">
    <source>
        <dbReference type="ARBA" id="ARBA00004651"/>
    </source>
</evidence>
<comment type="subcellular location">
    <subcellularLocation>
        <location evidence="1">Cell membrane</location>
        <topology evidence="1">Multi-pass membrane protein</topology>
    </subcellularLocation>
</comment>
<feature type="transmembrane region" description="Helical" evidence="7">
    <location>
        <begin position="301"/>
        <end position="326"/>
    </location>
</feature>
<keyword evidence="5 7" id="KW-0472">Membrane</keyword>
<dbReference type="EMBL" id="JAMTCO010000008">
    <property type="protein sequence ID" value="MCP2271058.1"/>
    <property type="molecule type" value="Genomic_DNA"/>
</dbReference>
<feature type="transmembrane region" description="Helical" evidence="7">
    <location>
        <begin position="346"/>
        <end position="368"/>
    </location>
</feature>
<feature type="transmembrane region" description="Helical" evidence="7">
    <location>
        <begin position="480"/>
        <end position="504"/>
    </location>
</feature>
<feature type="domain" description="ABC3 transporter permease C-terminal" evidence="8">
    <location>
        <begin position="703"/>
        <end position="819"/>
    </location>
</feature>
<feature type="transmembrane region" description="Helical" evidence="7">
    <location>
        <begin position="786"/>
        <end position="810"/>
    </location>
</feature>
<comment type="caution">
    <text evidence="9">The sequence shown here is derived from an EMBL/GenBank/DDBJ whole genome shotgun (WGS) entry which is preliminary data.</text>
</comment>
<comment type="similarity">
    <text evidence="6">Belongs to the ABC-4 integral membrane protein family.</text>
</comment>
<evidence type="ECO:0000313" key="9">
    <source>
        <dbReference type="EMBL" id="MCP2271058.1"/>
    </source>
</evidence>
<feature type="domain" description="ABC3 transporter permease C-terminal" evidence="8">
    <location>
        <begin position="260"/>
        <end position="370"/>
    </location>
</feature>
<gene>
    <name evidence="9" type="ORF">LV75_003570</name>
</gene>
<protein>
    <submittedName>
        <fullName evidence="9">ABC transport system permease protein</fullName>
    </submittedName>
</protein>
<feature type="transmembrane region" description="Helical" evidence="7">
    <location>
        <begin position="422"/>
        <end position="447"/>
    </location>
</feature>
<keyword evidence="10" id="KW-1185">Reference proteome</keyword>
<accession>A0ABT1IEK1</accession>
<feature type="transmembrane region" description="Helical" evidence="7">
    <location>
        <begin position="389"/>
        <end position="410"/>
    </location>
</feature>
<dbReference type="Pfam" id="PF02687">
    <property type="entry name" value="FtsX"/>
    <property type="match status" value="2"/>
</dbReference>
<evidence type="ECO:0000259" key="8">
    <source>
        <dbReference type="Pfam" id="PF02687"/>
    </source>
</evidence>
<evidence type="ECO:0000256" key="4">
    <source>
        <dbReference type="ARBA" id="ARBA00022989"/>
    </source>
</evidence>
<evidence type="ECO:0000256" key="2">
    <source>
        <dbReference type="ARBA" id="ARBA00022475"/>
    </source>
</evidence>
<sequence length="825" mass="84003">MLKAMPRELLAHKGRLAMTLLAIALGVAATVASWVAADSVATSLAGTKTRGDVGVAVRAADASTTMSSSTAKRLRGLPGVQRVHEVVVGKAGLIGRDGKLVAATTVLDRAGTNWDDSGRFTLTDGRAPRGPGEIAIGRTEAGKSGLGVGDRTTVLLSDGRARDAVVSGLFDYVSLGPRSGDGADPVPAVAYDRESARALLGERLSRVELVVQSGVDPDAVVRAALGVGYVVSTGSELAAAAAAESDDTARELRETLLPLAAIALLVGMVVIANTFTMLVTQRTRQFALLRAIGAKRRQIRVAVVAEALVLGLVGGTIGTLIGIGLGPVLLAVMRPGDDLGYTVSPVAVLLGYAVAVVVTVVAASGAARRAALVPPMAALRADAVVPKDVLVRRSALGSGLVVAAVVAVVATAGPSEDNLTRIIGLLSALVGAAGVLLLAPALAVLLFRPLLGLARRHGGSAVRLGVRNAARDPRRTAGTATAITVGLGLICAFGLLSATFATLIASTTRANVPAGTTVLQPAAGGASVLSPSELDKVRATPGVSRAAASRDKIVPISYPGGRTERKISAIEPDALGTVLTPTLTAGVADLRRGVVISQNQADMLGLGLGAPITLVPDPRTPINTTIVGIYEATELGASIFYDVALAPAPLRDQLTIIYASGPTARTALGEGFAQRPDVTVTDREGLVAQGIEAQRLAFALLYAMFGVAIVIAVFGVVNTLALSVMERTREIGVLRAIGASRALVKRTIRVESIVISLFGALLGVTLGLAVGAVMQHAMFGQHLWDITVPIGVILTSLTGIVVAAVVAALWPAAKAAKTDVLAAIG</sequence>
<feature type="transmembrane region" description="Helical" evidence="7">
    <location>
        <begin position="696"/>
        <end position="721"/>
    </location>
</feature>
<keyword evidence="3 7" id="KW-0812">Transmembrane</keyword>
<evidence type="ECO:0000256" key="6">
    <source>
        <dbReference type="ARBA" id="ARBA00038076"/>
    </source>
</evidence>
<feature type="transmembrane region" description="Helical" evidence="7">
    <location>
        <begin position="256"/>
        <end position="280"/>
    </location>
</feature>
<evidence type="ECO:0000256" key="7">
    <source>
        <dbReference type="SAM" id="Phobius"/>
    </source>
</evidence>
<name>A0ABT1IEK1_9PSEU</name>